<dbReference type="RefSeq" id="WP_143554603.1">
    <property type="nucleotide sequence ID" value="NZ_VJWA01000001.1"/>
</dbReference>
<reference evidence="2 3" key="1">
    <citation type="submission" date="2019-07" db="EMBL/GenBank/DDBJ databases">
        <title>Novel species isolated from glacier.</title>
        <authorList>
            <person name="Liu Q."/>
            <person name="Xin Y.-H."/>
        </authorList>
    </citation>
    <scope>NUCLEOTIDE SEQUENCE [LARGE SCALE GENOMIC DNA]</scope>
    <source>
        <strain evidence="2 3">LB1R16</strain>
    </source>
</reference>
<dbReference type="OrthoDB" id="2237472at2"/>
<keyword evidence="3" id="KW-1185">Reference proteome</keyword>
<organism evidence="2 3">
    <name type="scientific">Glacieibacterium frigidum</name>
    <dbReference type="NCBI Taxonomy" id="2593303"/>
    <lineage>
        <taxon>Bacteria</taxon>
        <taxon>Pseudomonadati</taxon>
        <taxon>Pseudomonadota</taxon>
        <taxon>Alphaproteobacteria</taxon>
        <taxon>Sphingomonadales</taxon>
        <taxon>Sphingosinicellaceae</taxon>
        <taxon>Glacieibacterium</taxon>
    </lineage>
</organism>
<dbReference type="CDD" id="cd07040">
    <property type="entry name" value="HP"/>
    <property type="match status" value="1"/>
</dbReference>
<dbReference type="EMBL" id="VJWA01000001">
    <property type="protein sequence ID" value="TRW17059.1"/>
    <property type="molecule type" value="Genomic_DNA"/>
</dbReference>
<dbReference type="SUPFAM" id="SSF53254">
    <property type="entry name" value="Phosphoglycerate mutase-like"/>
    <property type="match status" value="1"/>
</dbReference>
<dbReference type="Proteomes" id="UP000317894">
    <property type="component" value="Unassembled WGS sequence"/>
</dbReference>
<dbReference type="InterPro" id="IPR013078">
    <property type="entry name" value="His_Pase_superF_clade-1"/>
</dbReference>
<dbReference type="AlphaFoldDB" id="A0A552UFU3"/>
<protein>
    <submittedName>
        <fullName evidence="2">Histidine phosphatase family protein</fullName>
    </submittedName>
</protein>
<evidence type="ECO:0000313" key="2">
    <source>
        <dbReference type="EMBL" id="TRW17059.1"/>
    </source>
</evidence>
<dbReference type="InterPro" id="IPR029033">
    <property type="entry name" value="His_PPase_superfam"/>
</dbReference>
<sequence>MRRWLLLLLLIAGPAQADEAGWRAFLQPGTHAIMRHAEAPGTGDPPGFRLDDCATQRNLNAAGRAQAARIGAAIRARSVPLTAVLTSQWCRATDTARLLGLGAPRALPVLTSFFAQPGAEARATAALKAALAGRGKSLLVSHQVNITALTGVFPASGEIVVFSLSPGGAVRVEGRI</sequence>
<accession>A0A552UFU3</accession>
<proteinExistence type="predicted"/>
<evidence type="ECO:0000256" key="1">
    <source>
        <dbReference type="SAM" id="SignalP"/>
    </source>
</evidence>
<feature type="chain" id="PRO_5022072085" evidence="1">
    <location>
        <begin position="18"/>
        <end position="176"/>
    </location>
</feature>
<comment type="caution">
    <text evidence="2">The sequence shown here is derived from an EMBL/GenBank/DDBJ whole genome shotgun (WGS) entry which is preliminary data.</text>
</comment>
<evidence type="ECO:0000313" key="3">
    <source>
        <dbReference type="Proteomes" id="UP000317894"/>
    </source>
</evidence>
<dbReference type="Gene3D" id="3.40.50.1240">
    <property type="entry name" value="Phosphoglycerate mutase-like"/>
    <property type="match status" value="1"/>
</dbReference>
<dbReference type="Pfam" id="PF00300">
    <property type="entry name" value="His_Phos_1"/>
    <property type="match status" value="1"/>
</dbReference>
<name>A0A552UFU3_9SPHN</name>
<gene>
    <name evidence="2" type="ORF">FMM06_02290</name>
</gene>
<keyword evidence="1" id="KW-0732">Signal</keyword>
<feature type="signal peptide" evidence="1">
    <location>
        <begin position="1"/>
        <end position="17"/>
    </location>
</feature>